<keyword evidence="1" id="KW-0436">Ligase</keyword>
<dbReference type="PANTHER" id="PTHR43445:SF3">
    <property type="entry name" value="UDP-N-ACETYLMURAMATE--L-ALANINE LIGASE"/>
    <property type="match status" value="1"/>
</dbReference>
<dbReference type="GO" id="GO:0016874">
    <property type="term" value="F:ligase activity"/>
    <property type="evidence" value="ECO:0007669"/>
    <property type="project" value="UniProtKB-KW"/>
</dbReference>
<comment type="caution">
    <text evidence="1">The sequence shown here is derived from an EMBL/GenBank/DDBJ whole genome shotgun (WGS) entry which is preliminary data.</text>
</comment>
<dbReference type="SUPFAM" id="SSF53623">
    <property type="entry name" value="MurD-like peptide ligases, catalytic domain"/>
    <property type="match status" value="1"/>
</dbReference>
<organism evidence="1 2">
    <name type="scientific">Streptococcus pneumoniae</name>
    <dbReference type="NCBI Taxonomy" id="1313"/>
    <lineage>
        <taxon>Bacteria</taxon>
        <taxon>Bacillati</taxon>
        <taxon>Bacillota</taxon>
        <taxon>Bacilli</taxon>
        <taxon>Lactobacillales</taxon>
        <taxon>Streptococcaceae</taxon>
        <taxon>Streptococcus</taxon>
    </lineage>
</organism>
<dbReference type="Proteomes" id="UP000469505">
    <property type="component" value="Unassembled WGS sequence"/>
</dbReference>
<dbReference type="PANTHER" id="PTHR43445">
    <property type="entry name" value="UDP-N-ACETYLMURAMATE--L-ALANINE LIGASE-RELATED"/>
    <property type="match status" value="1"/>
</dbReference>
<feature type="non-terminal residue" evidence="1">
    <location>
        <position position="1"/>
    </location>
</feature>
<accession>A0A6I3UBE4</accession>
<gene>
    <name evidence="1" type="ORF">GM543_15370</name>
</gene>
<dbReference type="GO" id="GO:0005524">
    <property type="term" value="F:ATP binding"/>
    <property type="evidence" value="ECO:0007669"/>
    <property type="project" value="InterPro"/>
</dbReference>
<proteinExistence type="predicted"/>
<reference evidence="1 2" key="1">
    <citation type="submission" date="2019-11" db="EMBL/GenBank/DDBJ databases">
        <title>Growth characteristics of pneumococcus vary with the chemical composition of the capsule and with environmental conditions.</title>
        <authorList>
            <person name="Tothpal A."/>
            <person name="Desobry K."/>
            <person name="Joshi S."/>
            <person name="Wyllie A.L."/>
            <person name="Weinberger D.M."/>
        </authorList>
    </citation>
    <scope>NUCLEOTIDE SEQUENCE [LARGE SCALE GENOMIC DNA]</scope>
    <source>
        <strain evidence="2">pnumococcus35B</strain>
    </source>
</reference>
<dbReference type="AlphaFoldDB" id="A0A6I3UBE4"/>
<dbReference type="Gene3D" id="3.40.1190.10">
    <property type="entry name" value="Mur-like, catalytic domain"/>
    <property type="match status" value="1"/>
</dbReference>
<evidence type="ECO:0000313" key="2">
    <source>
        <dbReference type="Proteomes" id="UP000469505"/>
    </source>
</evidence>
<evidence type="ECO:0000313" key="1">
    <source>
        <dbReference type="EMBL" id="MTV88828.1"/>
    </source>
</evidence>
<dbReference type="InterPro" id="IPR036565">
    <property type="entry name" value="Mur-like_cat_sf"/>
</dbReference>
<protein>
    <submittedName>
        <fullName evidence="1">UDP-N-acetylmuramate--L-alanine ligase</fullName>
    </submittedName>
</protein>
<sequence>YKRYHEFLGSFMRDFVSMGVAGAHGKTSTTGMLSHVLSHITDTSFLIGDGTGRGSENAKYFVFESDEYERHFMPYHPEY</sequence>
<dbReference type="InterPro" id="IPR050061">
    <property type="entry name" value="MurCDEF_pg_biosynth"/>
</dbReference>
<name>A0A6I3UBE4_STREE</name>
<dbReference type="EMBL" id="WNHX01001231">
    <property type="protein sequence ID" value="MTV88828.1"/>
    <property type="molecule type" value="Genomic_DNA"/>
</dbReference>
<feature type="non-terminal residue" evidence="1">
    <location>
        <position position="79"/>
    </location>
</feature>